<keyword evidence="6" id="KW-1185">Reference proteome</keyword>
<comment type="catalytic activity">
    <reaction evidence="1">
        <text>3',5'-cyclic CMP + H2O = CMP + H(+)</text>
        <dbReference type="Rhea" id="RHEA:72675"/>
        <dbReference type="ChEBI" id="CHEBI:15377"/>
        <dbReference type="ChEBI" id="CHEBI:15378"/>
        <dbReference type="ChEBI" id="CHEBI:58003"/>
        <dbReference type="ChEBI" id="CHEBI:60377"/>
    </reaction>
    <physiologicalReaction direction="left-to-right" evidence="1">
        <dbReference type="Rhea" id="RHEA:72676"/>
    </physiologicalReaction>
</comment>
<name>A0ABV6DLE4_9BACL</name>
<sequence length="247" mass="26608">MKIAPGVHMLELEIDGFGGKSVLCPTLIQDENGAVLIDTGMPGSLPLIHAAMRKDGVDPASLQAIVVTHQDFDHIGSLPDLIGQSGSSLTVYAHELDRPYIEGKLPLIKTTPERMAPVLERFPDEVRRQALAMFSQPPKAPVTDTVADGDELPYGGGIQVIHTPGHTDGHISLYVKRSKTLIAADAMLIVNGALHRPVPQTTLDMEEAMRSLHKLAKLDIEAIVCYHGGLIAEGAGQQLRQLIAESR</sequence>
<comment type="function">
    <text evidence="2">Counteracts the endogenous Pycsar antiviral defense system. Phosphodiesterase that enables metal-dependent hydrolysis of host cyclic nucleotide Pycsar defense signals such as cCMP and cUMP.</text>
</comment>
<dbReference type="PANTHER" id="PTHR42951">
    <property type="entry name" value="METALLO-BETA-LACTAMASE DOMAIN-CONTAINING"/>
    <property type="match status" value="1"/>
</dbReference>
<dbReference type="PANTHER" id="PTHR42951:SF15">
    <property type="entry name" value="METALLO-BETA-LACTAMASE SUPERFAMILY PROTEIN"/>
    <property type="match status" value="1"/>
</dbReference>
<gene>
    <name evidence="5" type="ORF">ACFFK0_13530</name>
</gene>
<evidence type="ECO:0000313" key="6">
    <source>
        <dbReference type="Proteomes" id="UP001589776"/>
    </source>
</evidence>
<proteinExistence type="predicted"/>
<comment type="catalytic activity">
    <reaction evidence="3">
        <text>3',5'-cyclic UMP + H2O = UMP + H(+)</text>
        <dbReference type="Rhea" id="RHEA:70575"/>
        <dbReference type="ChEBI" id="CHEBI:15377"/>
        <dbReference type="ChEBI" id="CHEBI:15378"/>
        <dbReference type="ChEBI" id="CHEBI:57865"/>
        <dbReference type="ChEBI" id="CHEBI:184387"/>
    </reaction>
    <physiologicalReaction direction="left-to-right" evidence="3">
        <dbReference type="Rhea" id="RHEA:70576"/>
    </physiologicalReaction>
</comment>
<dbReference type="RefSeq" id="WP_377470775.1">
    <property type="nucleotide sequence ID" value="NZ_JBHLWN010000051.1"/>
</dbReference>
<dbReference type="Gene3D" id="3.60.15.10">
    <property type="entry name" value="Ribonuclease Z/Hydroxyacylglutathione hydrolase-like"/>
    <property type="match status" value="1"/>
</dbReference>
<accession>A0ABV6DLE4</accession>
<reference evidence="5 6" key="1">
    <citation type="submission" date="2024-09" db="EMBL/GenBank/DDBJ databases">
        <authorList>
            <person name="Sun Q."/>
            <person name="Mori K."/>
        </authorList>
    </citation>
    <scope>NUCLEOTIDE SEQUENCE [LARGE SCALE GENOMIC DNA]</scope>
    <source>
        <strain evidence="5 6">CCM 7759</strain>
    </source>
</reference>
<evidence type="ECO:0000259" key="4">
    <source>
        <dbReference type="SMART" id="SM00849"/>
    </source>
</evidence>
<dbReference type="InterPro" id="IPR001279">
    <property type="entry name" value="Metallo-B-lactamas"/>
</dbReference>
<protein>
    <submittedName>
        <fullName evidence="5">MBL fold metallo-hydrolase</fullName>
    </submittedName>
</protein>
<dbReference type="InterPro" id="IPR050855">
    <property type="entry name" value="NDM-1-like"/>
</dbReference>
<dbReference type="Proteomes" id="UP001589776">
    <property type="component" value="Unassembled WGS sequence"/>
</dbReference>
<dbReference type="SMART" id="SM00849">
    <property type="entry name" value="Lactamase_B"/>
    <property type="match status" value="1"/>
</dbReference>
<dbReference type="SUPFAM" id="SSF56281">
    <property type="entry name" value="Metallo-hydrolase/oxidoreductase"/>
    <property type="match status" value="1"/>
</dbReference>
<organism evidence="5 6">
    <name type="scientific">Paenibacillus chartarius</name>
    <dbReference type="NCBI Taxonomy" id="747481"/>
    <lineage>
        <taxon>Bacteria</taxon>
        <taxon>Bacillati</taxon>
        <taxon>Bacillota</taxon>
        <taxon>Bacilli</taxon>
        <taxon>Bacillales</taxon>
        <taxon>Paenibacillaceae</taxon>
        <taxon>Paenibacillus</taxon>
    </lineage>
</organism>
<evidence type="ECO:0000313" key="5">
    <source>
        <dbReference type="EMBL" id="MFC0213465.1"/>
    </source>
</evidence>
<feature type="domain" description="Metallo-beta-lactamase" evidence="4">
    <location>
        <begin position="21"/>
        <end position="227"/>
    </location>
</feature>
<dbReference type="EMBL" id="JBHLWN010000051">
    <property type="protein sequence ID" value="MFC0213465.1"/>
    <property type="molecule type" value="Genomic_DNA"/>
</dbReference>
<evidence type="ECO:0000256" key="3">
    <source>
        <dbReference type="ARBA" id="ARBA00048505"/>
    </source>
</evidence>
<evidence type="ECO:0000256" key="1">
    <source>
        <dbReference type="ARBA" id="ARBA00034221"/>
    </source>
</evidence>
<comment type="caution">
    <text evidence="5">The sequence shown here is derived from an EMBL/GenBank/DDBJ whole genome shotgun (WGS) entry which is preliminary data.</text>
</comment>
<dbReference type="CDD" id="cd07721">
    <property type="entry name" value="yflN-like_MBL-fold"/>
    <property type="match status" value="1"/>
</dbReference>
<dbReference type="Pfam" id="PF00753">
    <property type="entry name" value="Lactamase_B"/>
    <property type="match status" value="1"/>
</dbReference>
<dbReference type="InterPro" id="IPR036866">
    <property type="entry name" value="RibonucZ/Hydroxyglut_hydro"/>
</dbReference>
<evidence type="ECO:0000256" key="2">
    <source>
        <dbReference type="ARBA" id="ARBA00034301"/>
    </source>
</evidence>